<evidence type="ECO:0000313" key="6">
    <source>
        <dbReference type="Proteomes" id="UP000005220"/>
    </source>
</evidence>
<dbReference type="InterPro" id="IPR020485">
    <property type="entry name" value="Spg4"/>
</dbReference>
<accession>H2AM96</accession>
<dbReference type="OrthoDB" id="4067991at2759"/>
<dbReference type="eggNOG" id="ENOG502S7JY">
    <property type="taxonomic scope" value="Eukaryota"/>
</dbReference>
<evidence type="ECO:0000256" key="1">
    <source>
        <dbReference type="ARBA" id="ARBA00003155"/>
    </source>
</evidence>
<dbReference type="HOGENOM" id="CLU_2158879_0_0_1"/>
<keyword evidence="6" id="KW-1185">Reference proteome</keyword>
<dbReference type="AlphaFoldDB" id="H2AM96"/>
<dbReference type="InParanoid" id="H2AM96"/>
<evidence type="ECO:0000256" key="2">
    <source>
        <dbReference type="ARBA" id="ARBA00007045"/>
    </source>
</evidence>
<reference evidence="5 6" key="1">
    <citation type="journal article" date="2011" name="Proc. Natl. Acad. Sci. U.S.A.">
        <title>Evolutionary erosion of yeast sex chromosomes by mating-type switching accidents.</title>
        <authorList>
            <person name="Gordon J.L."/>
            <person name="Armisen D."/>
            <person name="Proux-Wera E."/>
            <person name="Oheigeartaigh S.S."/>
            <person name="Byrne K.P."/>
            <person name="Wolfe K.H."/>
        </authorList>
    </citation>
    <scope>NUCLEOTIDE SEQUENCE [LARGE SCALE GENOMIC DNA]</scope>
    <source>
        <strain evidence="6">ATCC 22294 / BCRC 22015 / CBS 2517 / CECT 1963 / NBRC 1671 / NRRL Y-8276</strain>
    </source>
</reference>
<sequence length="130" mass="15084">MSNFWNAFEVYNRSKHTKDPEMWGMNHANIGTGNTQYYYSQEYRAPKKKTTRSASFSSISSSTTDEDSLRRSSISETELPKLSKEQQQKEVSSSAALHPKMIDISNLSQREFQDLYQNMRKGEPNNRVNF</sequence>
<proteinExistence type="inferred from homology"/>
<dbReference type="EMBL" id="HE650821">
    <property type="protein sequence ID" value="CCF55496.1"/>
    <property type="molecule type" value="Genomic_DNA"/>
</dbReference>
<feature type="compositionally biased region" description="Low complexity" evidence="4">
    <location>
        <begin position="52"/>
        <end position="63"/>
    </location>
</feature>
<protein>
    <recommendedName>
        <fullName evidence="3">Stationary phase protein 4</fullName>
    </recommendedName>
</protein>
<feature type="region of interest" description="Disordered" evidence="4">
    <location>
        <begin position="44"/>
        <end position="103"/>
    </location>
</feature>
<evidence type="ECO:0000256" key="3">
    <source>
        <dbReference type="ARBA" id="ARBA00020398"/>
    </source>
</evidence>
<comment type="similarity">
    <text evidence="2">Belongs to the SPG4 family.</text>
</comment>
<dbReference type="Proteomes" id="UP000005220">
    <property type="component" value="Chromosome 1"/>
</dbReference>
<evidence type="ECO:0000313" key="5">
    <source>
        <dbReference type="EMBL" id="CCF55496.1"/>
    </source>
</evidence>
<dbReference type="Pfam" id="PF17325">
    <property type="entry name" value="SPG4"/>
    <property type="match status" value="1"/>
</dbReference>
<feature type="compositionally biased region" description="Basic and acidic residues" evidence="4">
    <location>
        <begin position="78"/>
        <end position="88"/>
    </location>
</feature>
<dbReference type="GeneID" id="13885918"/>
<evidence type="ECO:0000256" key="4">
    <source>
        <dbReference type="SAM" id="MobiDB-lite"/>
    </source>
</evidence>
<name>H2AM96_KAZAF</name>
<organism evidence="5 6">
    <name type="scientific">Kazachstania africana (strain ATCC 22294 / BCRC 22015 / CBS 2517 / CECT 1963 / NBRC 1671 / NRRL Y-8276)</name>
    <name type="common">Yeast</name>
    <name type="synonym">Kluyveromyces africanus</name>
    <dbReference type="NCBI Taxonomy" id="1071382"/>
    <lineage>
        <taxon>Eukaryota</taxon>
        <taxon>Fungi</taxon>
        <taxon>Dikarya</taxon>
        <taxon>Ascomycota</taxon>
        <taxon>Saccharomycotina</taxon>
        <taxon>Saccharomycetes</taxon>
        <taxon>Saccharomycetales</taxon>
        <taxon>Saccharomycetaceae</taxon>
        <taxon>Kazachstania</taxon>
    </lineage>
</organism>
<comment type="function">
    <text evidence="1">Stationary phase-essential protein not required for growth on nonfermentable carbon sources.</text>
</comment>
<dbReference type="RefSeq" id="XP_003954631.1">
    <property type="nucleotide sequence ID" value="XM_003954582.1"/>
</dbReference>
<gene>
    <name evidence="5" type="primary">KAFR0A00580</name>
    <name evidence="5" type="ORF">KAFR_0A00580</name>
</gene>
<dbReference type="KEGG" id="kaf:KAFR_0A00580"/>
<dbReference type="FunCoup" id="H2AM96">
    <property type="interactions" value="51"/>
</dbReference>